<keyword evidence="2" id="KW-1185">Reference proteome</keyword>
<dbReference type="AlphaFoldDB" id="A0A421AZV4"/>
<dbReference type="RefSeq" id="WP_121393176.1">
    <property type="nucleotide sequence ID" value="NZ_RCDD01000004.1"/>
</dbReference>
<protein>
    <submittedName>
        <fullName evidence="1">Uncharacterized protein</fullName>
    </submittedName>
</protein>
<sequence length="204" mass="21326">MRLAMPAQIRRLTLHDPPAAIREYAAIIGDLRGAPPGAAADLEALAAEAVEGVLRQGAFLMAVVVSEVADPALLTGVALEVPQGWDIETADALRDSVEEVGGPDVRQTILVESALGPVVVAQRIPGVEQVRARQPVALQLQAFVPEPGAERMLLLTLSAPSACGWAEHQSVFTELVASASPSGVAPHSAEPVADDSFEHHTFGL</sequence>
<dbReference type="Proteomes" id="UP000282454">
    <property type="component" value="Unassembled WGS sequence"/>
</dbReference>
<gene>
    <name evidence="1" type="ORF">CLV68_4867</name>
</gene>
<dbReference type="EMBL" id="RCDD01000004">
    <property type="protein sequence ID" value="RLK55382.1"/>
    <property type="molecule type" value="Genomic_DNA"/>
</dbReference>
<evidence type="ECO:0000313" key="2">
    <source>
        <dbReference type="Proteomes" id="UP000282454"/>
    </source>
</evidence>
<reference evidence="1 2" key="1">
    <citation type="submission" date="2018-10" db="EMBL/GenBank/DDBJ databases">
        <title>Genomic Encyclopedia of Archaeal and Bacterial Type Strains, Phase II (KMG-II): from individual species to whole genera.</title>
        <authorList>
            <person name="Goeker M."/>
        </authorList>
    </citation>
    <scope>NUCLEOTIDE SEQUENCE [LARGE SCALE GENOMIC DNA]</scope>
    <source>
        <strain evidence="1 2">DSM 45657</strain>
    </source>
</reference>
<name>A0A421AZV4_9PSEU</name>
<accession>A0A421AZV4</accession>
<dbReference type="OrthoDB" id="3690884at2"/>
<comment type="caution">
    <text evidence="1">The sequence shown here is derived from an EMBL/GenBank/DDBJ whole genome shotgun (WGS) entry which is preliminary data.</text>
</comment>
<proteinExistence type="predicted"/>
<organism evidence="1 2">
    <name type="scientific">Actinokineospora cianjurensis</name>
    <dbReference type="NCBI Taxonomy" id="585224"/>
    <lineage>
        <taxon>Bacteria</taxon>
        <taxon>Bacillati</taxon>
        <taxon>Actinomycetota</taxon>
        <taxon>Actinomycetes</taxon>
        <taxon>Pseudonocardiales</taxon>
        <taxon>Pseudonocardiaceae</taxon>
        <taxon>Actinokineospora</taxon>
    </lineage>
</organism>
<evidence type="ECO:0000313" key="1">
    <source>
        <dbReference type="EMBL" id="RLK55382.1"/>
    </source>
</evidence>